<name>A0AAD0W479_PSEO7</name>
<sequence length="281" mass="31392">MLELSPLNNITGVHAGGTASVSLPLGLTYETIFFDLQGITPAQIKNFRVELNGRMLTEYETLAELVKENDYYEREQLDGYVALHFTRPEVKSALSPDLQVQRFFGLGTVGLELAQIKFDIDSAATNPQIKAWAHKSAGTLPGWLFKRRVFRFNFAQGTNEVADIPRPEGAHIALIEIRKPVQDTENKVGVTEVEFLVNNTKWRDRLPLKLHNHILKQGGRTAQKDTFAVDLMQQGDVFSSLMLTKTGENAIHDMRLRIDCDEGGAASVIVHYADNYAASSF</sequence>
<accession>A0AAD0W479</accession>
<feature type="domain" description="Viral coat protein P2 N-terminal" evidence="1">
    <location>
        <begin position="7"/>
        <end position="135"/>
    </location>
</feature>
<evidence type="ECO:0000313" key="4">
    <source>
        <dbReference type="Proteomes" id="UP000258102"/>
    </source>
</evidence>
<dbReference type="InterPro" id="IPR053751">
    <property type="entry name" value="Viral_Major_Capsid_sf"/>
</dbReference>
<dbReference type="EMBL" id="CP031761">
    <property type="protein sequence ID" value="AXR02257.1"/>
    <property type="molecule type" value="Genomic_DNA"/>
</dbReference>
<dbReference type="Pfam" id="PF25513">
    <property type="entry name" value="P2_C"/>
    <property type="match status" value="1"/>
</dbReference>
<dbReference type="Proteomes" id="UP000258102">
    <property type="component" value="Chromosome 1"/>
</dbReference>
<dbReference type="RefSeq" id="WP_088530664.1">
    <property type="nucleotide sequence ID" value="NZ_CP021646.1"/>
</dbReference>
<feature type="domain" description="Viral coat protein P2 C-terminal" evidence="2">
    <location>
        <begin position="150"/>
        <end position="274"/>
    </location>
</feature>
<dbReference type="Pfam" id="PF18628">
    <property type="entry name" value="P2_N"/>
    <property type="match status" value="1"/>
</dbReference>
<dbReference type="InterPro" id="IPR041377">
    <property type="entry name" value="P2_N"/>
</dbReference>
<evidence type="ECO:0000259" key="1">
    <source>
        <dbReference type="Pfam" id="PF18628"/>
    </source>
</evidence>
<dbReference type="AlphaFoldDB" id="A0AAD0W479"/>
<dbReference type="InterPro" id="IPR057915">
    <property type="entry name" value="P2_C"/>
</dbReference>
<protein>
    <submittedName>
        <fullName evidence="3">Capsid protein</fullName>
    </submittedName>
</protein>
<reference evidence="3 4" key="1">
    <citation type="submission" date="2018-08" db="EMBL/GenBank/DDBJ databases">
        <title>Whole Genome Sequences of Two Pseudoalteromonas piscicida Strains, DE1-A and DE2-A, which Exhibit Strong Antibacterial Activity against Vibrio vulnificus.</title>
        <authorList>
            <person name="Richards G.P."/>
            <person name="Needleman D.S."/>
            <person name="Watson M.A."/>
            <person name="Polson S.W."/>
        </authorList>
    </citation>
    <scope>NUCLEOTIDE SEQUENCE [LARGE SCALE GENOMIC DNA]</scope>
    <source>
        <strain evidence="3 4">DE2-A</strain>
    </source>
</reference>
<evidence type="ECO:0000313" key="3">
    <source>
        <dbReference type="EMBL" id="AXR02257.1"/>
    </source>
</evidence>
<organism evidence="3 4">
    <name type="scientific">Pseudoalteromonas piscicida</name>
    <dbReference type="NCBI Taxonomy" id="43662"/>
    <lineage>
        <taxon>Bacteria</taxon>
        <taxon>Pseudomonadati</taxon>
        <taxon>Pseudomonadota</taxon>
        <taxon>Gammaproteobacteria</taxon>
        <taxon>Alteromonadales</taxon>
        <taxon>Pseudoalteromonadaceae</taxon>
        <taxon>Pseudoalteromonas</taxon>
    </lineage>
</organism>
<dbReference type="Gene3D" id="2.60.120.730">
    <property type="match status" value="2"/>
</dbReference>
<gene>
    <name evidence="3" type="ORF">D0511_09405</name>
</gene>
<dbReference type="KEGG" id="ppis:B1L02_08365"/>
<evidence type="ECO:0000259" key="2">
    <source>
        <dbReference type="Pfam" id="PF25513"/>
    </source>
</evidence>
<proteinExistence type="predicted"/>